<dbReference type="PRINTS" id="PR00469">
    <property type="entry name" value="PNDRDTASEII"/>
</dbReference>
<dbReference type="PRINTS" id="PR00368">
    <property type="entry name" value="FADPNR"/>
</dbReference>
<keyword evidence="2" id="KW-0285">Flavoprotein</keyword>
<dbReference type="InterPro" id="IPR023753">
    <property type="entry name" value="FAD/NAD-binding_dom"/>
</dbReference>
<sequence>MESNGDMLDCLIVGGGPAGLTTGLYLARFKRRFLIVDSGTPRAAWIPTSHNIPMFADGISGKDLLGRARANLEQYGKCIRAGRVTGLSKQPDRFIAMVEDDEGGTSQISARRVVLATGAVDIEPDLPDVPNAVQRGLVRYCPICDGFESRDRKIAVIAYGAHGIGEAVFIARTYSDDVTLLTLGQPLELNADQWSKLDEHGIKVVETPVQSLDMENDRISALHSGGKEHRFDVLYSALGLKYRSDLALALGAEHDATGSLTVDSHCQTSVKGLYAAGDIVRGLDQIVVGMGHAAHAATHIHNHCELPTEDEPGGA</sequence>
<dbReference type="PANTHER" id="PTHR48105">
    <property type="entry name" value="THIOREDOXIN REDUCTASE 1-RELATED-RELATED"/>
    <property type="match status" value="1"/>
</dbReference>
<evidence type="ECO:0000313" key="5">
    <source>
        <dbReference type="EMBL" id="SCY00548.1"/>
    </source>
</evidence>
<accession>A0A1G5CE52</accession>
<dbReference type="SUPFAM" id="SSF51905">
    <property type="entry name" value="FAD/NAD(P)-binding domain"/>
    <property type="match status" value="1"/>
</dbReference>
<gene>
    <name evidence="5" type="ORF">SAMN02927923_00540</name>
</gene>
<dbReference type="InterPro" id="IPR050097">
    <property type="entry name" value="Ferredoxin-NADP_redctase_2"/>
</dbReference>
<proteinExistence type="predicted"/>
<protein>
    <recommendedName>
        <fullName evidence="1">Thioredoxin reductase</fullName>
    </recommendedName>
</protein>
<dbReference type="STRING" id="549386.SAMN02927923_00540"/>
<dbReference type="EMBL" id="FMVJ01000002">
    <property type="protein sequence ID" value="SCY00548.1"/>
    <property type="molecule type" value="Genomic_DNA"/>
</dbReference>
<organism evidence="5 6">
    <name type="scientific">Microvirga guangxiensis</name>
    <dbReference type="NCBI Taxonomy" id="549386"/>
    <lineage>
        <taxon>Bacteria</taxon>
        <taxon>Pseudomonadati</taxon>
        <taxon>Pseudomonadota</taxon>
        <taxon>Alphaproteobacteria</taxon>
        <taxon>Hyphomicrobiales</taxon>
        <taxon>Methylobacteriaceae</taxon>
        <taxon>Microvirga</taxon>
    </lineage>
</organism>
<evidence type="ECO:0000256" key="2">
    <source>
        <dbReference type="ARBA" id="ARBA00022630"/>
    </source>
</evidence>
<evidence type="ECO:0000256" key="3">
    <source>
        <dbReference type="ARBA" id="ARBA00023002"/>
    </source>
</evidence>
<dbReference type="GO" id="GO:0016491">
    <property type="term" value="F:oxidoreductase activity"/>
    <property type="evidence" value="ECO:0007669"/>
    <property type="project" value="UniProtKB-KW"/>
</dbReference>
<evidence type="ECO:0000313" key="6">
    <source>
        <dbReference type="Proteomes" id="UP000199569"/>
    </source>
</evidence>
<dbReference type="InterPro" id="IPR036188">
    <property type="entry name" value="FAD/NAD-bd_sf"/>
</dbReference>
<keyword evidence="3" id="KW-0560">Oxidoreductase</keyword>
<dbReference type="Gene3D" id="3.50.50.60">
    <property type="entry name" value="FAD/NAD(P)-binding domain"/>
    <property type="match status" value="2"/>
</dbReference>
<name>A0A1G5CE52_9HYPH</name>
<evidence type="ECO:0000256" key="1">
    <source>
        <dbReference type="ARBA" id="ARBA00018719"/>
    </source>
</evidence>
<keyword evidence="6" id="KW-1185">Reference proteome</keyword>
<feature type="domain" description="FAD/NAD(P)-binding" evidence="4">
    <location>
        <begin position="9"/>
        <end position="292"/>
    </location>
</feature>
<dbReference type="Pfam" id="PF07992">
    <property type="entry name" value="Pyr_redox_2"/>
    <property type="match status" value="1"/>
</dbReference>
<dbReference type="OrthoDB" id="9786503at2"/>
<evidence type="ECO:0000259" key="4">
    <source>
        <dbReference type="Pfam" id="PF07992"/>
    </source>
</evidence>
<reference evidence="5 6" key="1">
    <citation type="submission" date="2016-10" db="EMBL/GenBank/DDBJ databases">
        <authorList>
            <person name="de Groot N.N."/>
        </authorList>
    </citation>
    <scope>NUCLEOTIDE SEQUENCE [LARGE SCALE GENOMIC DNA]</scope>
    <source>
        <strain evidence="5 6">CGMCC 1.7666</strain>
    </source>
</reference>
<dbReference type="AlphaFoldDB" id="A0A1G5CE52"/>
<dbReference type="RefSeq" id="WP_091129405.1">
    <property type="nucleotide sequence ID" value="NZ_FMVJ01000002.1"/>
</dbReference>
<dbReference type="Proteomes" id="UP000199569">
    <property type="component" value="Unassembled WGS sequence"/>
</dbReference>